<proteinExistence type="predicted"/>
<dbReference type="Proteomes" id="UP001230504">
    <property type="component" value="Unassembled WGS sequence"/>
</dbReference>
<dbReference type="RefSeq" id="XP_060411978.1">
    <property type="nucleotide sequence ID" value="XM_060558279.1"/>
</dbReference>
<dbReference type="GeneID" id="85442519"/>
<reference evidence="2" key="1">
    <citation type="submission" date="2021-06" db="EMBL/GenBank/DDBJ databases">
        <title>Comparative genomics, transcriptomics and evolutionary studies reveal genomic signatures of adaptation to plant cell wall in hemibiotrophic fungi.</title>
        <authorList>
            <consortium name="DOE Joint Genome Institute"/>
            <person name="Baroncelli R."/>
            <person name="Diaz J.F."/>
            <person name="Benocci T."/>
            <person name="Peng M."/>
            <person name="Battaglia E."/>
            <person name="Haridas S."/>
            <person name="Andreopoulos W."/>
            <person name="Labutti K."/>
            <person name="Pangilinan J."/>
            <person name="Floch G.L."/>
            <person name="Makela M.R."/>
            <person name="Henrissat B."/>
            <person name="Grigoriev I.V."/>
            <person name="Crouch J.A."/>
            <person name="De Vries R.P."/>
            <person name="Sukno S.A."/>
            <person name="Thon M.R."/>
        </authorList>
    </citation>
    <scope>NUCLEOTIDE SEQUENCE</scope>
    <source>
        <strain evidence="2">CBS 125086</strain>
    </source>
</reference>
<feature type="compositionally biased region" description="Basic and acidic residues" evidence="1">
    <location>
        <begin position="64"/>
        <end position="73"/>
    </location>
</feature>
<evidence type="ECO:0000313" key="3">
    <source>
        <dbReference type="Proteomes" id="UP001230504"/>
    </source>
</evidence>
<keyword evidence="3" id="KW-1185">Reference proteome</keyword>
<evidence type="ECO:0000313" key="2">
    <source>
        <dbReference type="EMBL" id="KAK1584922.1"/>
    </source>
</evidence>
<organism evidence="2 3">
    <name type="scientific">Colletotrichum navitas</name>
    <dbReference type="NCBI Taxonomy" id="681940"/>
    <lineage>
        <taxon>Eukaryota</taxon>
        <taxon>Fungi</taxon>
        <taxon>Dikarya</taxon>
        <taxon>Ascomycota</taxon>
        <taxon>Pezizomycotina</taxon>
        <taxon>Sordariomycetes</taxon>
        <taxon>Hypocreomycetidae</taxon>
        <taxon>Glomerellales</taxon>
        <taxon>Glomerellaceae</taxon>
        <taxon>Colletotrichum</taxon>
        <taxon>Colletotrichum graminicola species complex</taxon>
    </lineage>
</organism>
<accession>A0AAD8PUV6</accession>
<feature type="compositionally biased region" description="Basic residues" evidence="1">
    <location>
        <begin position="201"/>
        <end position="215"/>
    </location>
</feature>
<feature type="region of interest" description="Disordered" evidence="1">
    <location>
        <begin position="64"/>
        <end position="87"/>
    </location>
</feature>
<dbReference type="EMBL" id="JAHLJV010000049">
    <property type="protein sequence ID" value="KAK1584922.1"/>
    <property type="molecule type" value="Genomic_DNA"/>
</dbReference>
<feature type="compositionally biased region" description="Basic residues" evidence="1">
    <location>
        <begin position="74"/>
        <end position="84"/>
    </location>
</feature>
<protein>
    <submittedName>
        <fullName evidence="2">Uncharacterized protein</fullName>
    </submittedName>
</protein>
<comment type="caution">
    <text evidence="2">The sequence shown here is derived from an EMBL/GenBank/DDBJ whole genome shotgun (WGS) entry which is preliminary data.</text>
</comment>
<sequence length="242" mass="26900">MVWTFLWPPKAGKPCASMALGFPTQATSARGSYPSRNGSRTLLTSNGLSVCVWTNRIIPLGTVRGDEKASRQSEKKRKKKKNPARPRLAEEARPLLWVGRCSYLAGVSFEWAHSNRRTGMGILIVYAREPLPHENKPEGPRPAVDGESRFDEILTSIVSIVPTAYPPSGRVDSGTRPRSRQSFPQEPRVTPLVRAPTPSRHDRRRRRLGGLRRSRPSNGRLLSRLVKAQKTSRVAIPPSVLG</sequence>
<evidence type="ECO:0000256" key="1">
    <source>
        <dbReference type="SAM" id="MobiDB-lite"/>
    </source>
</evidence>
<feature type="region of interest" description="Disordered" evidence="1">
    <location>
        <begin position="164"/>
        <end position="222"/>
    </location>
</feature>
<gene>
    <name evidence="2" type="ORF">LY79DRAFT_559765</name>
</gene>
<name>A0AAD8PUV6_9PEZI</name>
<dbReference type="AlphaFoldDB" id="A0AAD8PUV6"/>